<name>A0A0F4NIL9_9VIBR</name>
<dbReference type="InterPro" id="IPR039458">
    <property type="entry name" value="FimA-like"/>
</dbReference>
<evidence type="ECO:0000313" key="7">
    <source>
        <dbReference type="Proteomes" id="UP000033673"/>
    </source>
</evidence>
<evidence type="ECO:0000256" key="5">
    <source>
        <dbReference type="SAM" id="SignalP"/>
    </source>
</evidence>
<dbReference type="PATRIC" id="fig|579748.3.peg.2532"/>
<feature type="chain" id="PRO_5002472921" evidence="5">
    <location>
        <begin position="23"/>
        <end position="180"/>
    </location>
</feature>
<comment type="subcellular location">
    <subcellularLocation>
        <location evidence="1">Fimbrium</location>
    </subcellularLocation>
</comment>
<dbReference type="SUPFAM" id="SSF49401">
    <property type="entry name" value="Bacterial adhesins"/>
    <property type="match status" value="1"/>
</dbReference>
<dbReference type="GO" id="GO:0009289">
    <property type="term" value="C:pilus"/>
    <property type="evidence" value="ECO:0007669"/>
    <property type="project" value="UniProtKB-SubCell"/>
</dbReference>
<keyword evidence="7" id="KW-1185">Reference proteome</keyword>
<dbReference type="GO" id="GO:0043709">
    <property type="term" value="P:cell adhesion involved in single-species biofilm formation"/>
    <property type="evidence" value="ECO:0007669"/>
    <property type="project" value="TreeGrafter"/>
</dbReference>
<feature type="signal peptide" evidence="5">
    <location>
        <begin position="1"/>
        <end position="22"/>
    </location>
</feature>
<evidence type="ECO:0000256" key="2">
    <source>
        <dbReference type="ARBA" id="ARBA00006671"/>
    </source>
</evidence>
<evidence type="ECO:0000256" key="4">
    <source>
        <dbReference type="ARBA" id="ARBA00023263"/>
    </source>
</evidence>
<organism evidence="6 7">
    <name type="scientific">Vibrio galatheae</name>
    <dbReference type="NCBI Taxonomy" id="579748"/>
    <lineage>
        <taxon>Bacteria</taxon>
        <taxon>Pseudomonadati</taxon>
        <taxon>Pseudomonadota</taxon>
        <taxon>Gammaproteobacteria</taxon>
        <taxon>Vibrionales</taxon>
        <taxon>Vibrionaceae</taxon>
        <taxon>Vibrio</taxon>
    </lineage>
</organism>
<accession>A0A0F4NIL9</accession>
<dbReference type="PANTHER" id="PTHR33420">
    <property type="entry name" value="FIMBRIAL SUBUNIT ELFA-RELATED"/>
    <property type="match status" value="1"/>
</dbReference>
<sequence>MKKTVSLSAIAALSLIALNAQAASVGTITFNGEVTASTCNVTVDSQAADATVQLPTVSTNLLGAAGETAGATAFNVSLSGCMSSLDTATMFFEAGSSVDLVTGRLNNTSGSASNVSLQLRDGLAPTTVIKAGSAEQLNDNTYANIQSGSADLPYIVEYYADDAATAGTVVSNVTYSIQYK</sequence>
<dbReference type="Gene3D" id="2.60.40.1090">
    <property type="entry name" value="Fimbrial-type adhesion domain"/>
    <property type="match status" value="1"/>
</dbReference>
<reference evidence="6 7" key="1">
    <citation type="journal article" date="2015" name="BMC Genomics">
        <title>Genome mining reveals unlocked bioactive potential of marine Gram-negative bacteria.</title>
        <authorList>
            <person name="Machado H."/>
            <person name="Sonnenschein E.C."/>
            <person name="Melchiorsen J."/>
            <person name="Gram L."/>
        </authorList>
    </citation>
    <scope>NUCLEOTIDE SEQUENCE [LARGE SCALE GENOMIC DNA]</scope>
    <source>
        <strain evidence="6 7">S2757</strain>
    </source>
</reference>
<keyword evidence="4" id="KW-0281">Fimbrium</keyword>
<protein>
    <submittedName>
        <fullName evidence="6">Fimbrial protein</fullName>
    </submittedName>
</protein>
<evidence type="ECO:0000313" key="6">
    <source>
        <dbReference type="EMBL" id="KJY82965.1"/>
    </source>
</evidence>
<gene>
    <name evidence="6" type="ORF">TW81_12260</name>
</gene>
<evidence type="ECO:0000256" key="3">
    <source>
        <dbReference type="ARBA" id="ARBA00022729"/>
    </source>
</evidence>
<dbReference type="STRING" id="579748.TW81_12260"/>
<dbReference type="PANTHER" id="PTHR33420:SF3">
    <property type="entry name" value="FIMBRIAL SUBUNIT ELFA"/>
    <property type="match status" value="1"/>
</dbReference>
<dbReference type="InterPro" id="IPR036937">
    <property type="entry name" value="Adhesion_dom_fimbrial_sf"/>
</dbReference>
<proteinExistence type="inferred from homology"/>
<dbReference type="Pfam" id="PF16970">
    <property type="entry name" value="FimA"/>
    <property type="match status" value="1"/>
</dbReference>
<comment type="caution">
    <text evidence="6">The sequence shown here is derived from an EMBL/GenBank/DDBJ whole genome shotgun (WGS) entry which is preliminary data.</text>
</comment>
<comment type="similarity">
    <text evidence="2">Belongs to the fimbrial protein family.</text>
</comment>
<dbReference type="RefSeq" id="WP_045955993.1">
    <property type="nucleotide sequence ID" value="NZ_JXXV01000018.1"/>
</dbReference>
<dbReference type="EMBL" id="JXXV01000018">
    <property type="protein sequence ID" value="KJY82965.1"/>
    <property type="molecule type" value="Genomic_DNA"/>
</dbReference>
<dbReference type="AlphaFoldDB" id="A0A0F4NIL9"/>
<dbReference type="OrthoDB" id="7030999at2"/>
<dbReference type="Proteomes" id="UP000033673">
    <property type="component" value="Unassembled WGS sequence"/>
</dbReference>
<dbReference type="InterPro" id="IPR050263">
    <property type="entry name" value="Bact_Fimbrial_Adh_Pro"/>
</dbReference>
<keyword evidence="3 5" id="KW-0732">Signal</keyword>
<dbReference type="InterPro" id="IPR008966">
    <property type="entry name" value="Adhesion_dom_sf"/>
</dbReference>
<evidence type="ECO:0000256" key="1">
    <source>
        <dbReference type="ARBA" id="ARBA00004561"/>
    </source>
</evidence>